<dbReference type="InterPro" id="IPR035979">
    <property type="entry name" value="RBD_domain_sf"/>
</dbReference>
<dbReference type="AlphaFoldDB" id="A0A4Y7M9Y0"/>
<gene>
    <name evidence="6" type="primary">EOG090X0F73</name>
</gene>
<dbReference type="GO" id="GO:0008380">
    <property type="term" value="P:RNA splicing"/>
    <property type="evidence" value="ECO:0007669"/>
    <property type="project" value="TreeGrafter"/>
</dbReference>
<dbReference type="GO" id="GO:0061574">
    <property type="term" value="C:ASAP complex"/>
    <property type="evidence" value="ECO:0007669"/>
    <property type="project" value="TreeGrafter"/>
</dbReference>
<evidence type="ECO:0000259" key="5">
    <source>
        <dbReference type="PROSITE" id="PS50800"/>
    </source>
</evidence>
<dbReference type="GO" id="GO:0003723">
    <property type="term" value="F:RNA binding"/>
    <property type="evidence" value="ECO:0007669"/>
    <property type="project" value="UniProtKB-UniRule"/>
</dbReference>
<organism evidence="6">
    <name type="scientific">Daphnia longispina</name>
    <dbReference type="NCBI Taxonomy" id="42846"/>
    <lineage>
        <taxon>Eukaryota</taxon>
        <taxon>Metazoa</taxon>
        <taxon>Ecdysozoa</taxon>
        <taxon>Arthropoda</taxon>
        <taxon>Crustacea</taxon>
        <taxon>Branchiopoda</taxon>
        <taxon>Diplostraca</taxon>
        <taxon>Cladocera</taxon>
        <taxon>Anomopoda</taxon>
        <taxon>Daphniidae</taxon>
        <taxon>Daphnia</taxon>
    </lineage>
</organism>
<dbReference type="SMART" id="SM00513">
    <property type="entry name" value="SAP"/>
    <property type="match status" value="1"/>
</dbReference>
<feature type="region of interest" description="Disordered" evidence="3">
    <location>
        <begin position="1120"/>
        <end position="1200"/>
    </location>
</feature>
<dbReference type="InterPro" id="IPR034257">
    <property type="entry name" value="Acinus_RRM"/>
</dbReference>
<feature type="region of interest" description="Disordered" evidence="3">
    <location>
        <begin position="92"/>
        <end position="412"/>
    </location>
</feature>
<feature type="region of interest" description="Disordered" evidence="3">
    <location>
        <begin position="1046"/>
        <end position="1076"/>
    </location>
</feature>
<dbReference type="InterPro" id="IPR012677">
    <property type="entry name" value="Nucleotide-bd_a/b_plait_sf"/>
</dbReference>
<dbReference type="InterPro" id="IPR036361">
    <property type="entry name" value="SAP_dom_sf"/>
</dbReference>
<accession>A0A4Y7M9Y0</accession>
<evidence type="ECO:0000313" key="6">
    <source>
        <dbReference type="EMBL" id="SVE76693.1"/>
    </source>
</evidence>
<keyword evidence="1 2" id="KW-0694">RNA-binding</keyword>
<proteinExistence type="evidence at transcript level"/>
<dbReference type="PROSITE" id="PS50102">
    <property type="entry name" value="RRM"/>
    <property type="match status" value="1"/>
</dbReference>
<evidence type="ECO:0000256" key="1">
    <source>
        <dbReference type="ARBA" id="ARBA00022884"/>
    </source>
</evidence>
<sequence>MADNRGRELCVGGKPISSLRVVDLKVELEKRSLPKSGSKKDLLERLRLHLQLEEDREAALRDEEHVPNLSLCNETENDFIREYLAAQQARFQVQREAKKQYEEKKRESEASAEETTQDEDEASDVSPTKKSPRKAMRPKKKEESTSTPKAHKSALDFQTPESMPYSTPPQEKRDEDGARHESDTTGEEEESMTPHTRKHKLLKYVQQPASSKGPGKSDAGQFSIADHVDRYQGSGTSERRDPPPSSLYGEAINLKVENKKEISPIKKEPSPVKKEIPSPVKVETPPPVKKDERVLRGQKGPSVKAPPTEVSEEEDEEEEEGVFPRLVEVWSEKEREEEAAASASAEKSLVQKSEKSKENAEHSSSDVKQDDPKPQKTVVAVTPVEKCSEEESKDVAPCATDPLADNPSKTETISVKDEVKPVKSEIVVELPPAEVVIPEVSIDEKKVDRVEDVKPEEALDMTKDTKADEAPQKTDLVIVDDKTEITKIEEPVANSTVEVPENNTVVSSISVVETVSPVKIEKPIVDLVSVEKTNVPSETPIRDISITESEPEKMDQCETIPTNEPEPEKMDQCENIPIKESEPEKKDQPETKEPELEEPEAREPEKEEPETKEPETEEPETKEPETEEPETKEPDEVSTDLQKDSVDSSPVKVVTTMAVENETPPLIKSDVCEQPVKVDPVPEEQPTDDNEEDELQMDTTETIDESLKLTEAPETEDVADNHDHDRGKSRSSSRSPSSRHSSPEIDRNRNGRSVSPNEPKQKTEVAPQSEVIKGDTVRKWKIRKQLPNVEADSGETEAPRKRRWGTSQLLPTKKPALVISTDSLKSLVPDAKPLSAEEVRLGSPNFQPSTKTTVNQVQEGEHDQLPAAEKVEKLEVVRRVAVEMAAEAFAPAKPEVVLAAAAPLLEATSPAQQPRSSVLNVSNLVRPFTINQLKELLARTGHLIDGKFWIDRVKSSCLIQYETEEEAEETRAALHGIHWPTSNPKTLMVDYSTVEELENRMSGKDTTNPPVAKIEPTMRLAASAIQSIEGKRDKAEKVREWDLGKTGEQVSEKLEQTHKGARPIGEDEEEIKPKDETPAKLLDDLFRKTKAAPFIYWLPLTASQIAEKEEMRRQRLAERETRMREVQQRRDEELLQRQREREKQRENERERQRARERDREKEREKDRQRTRKRSRSSSRSSSTSSSPNKRRNSKTPPRKR</sequence>
<dbReference type="PANTHER" id="PTHR46589">
    <property type="entry name" value="APOPTOTIC CHROMATIN CONDENSATION INDUCER IN THE NUCLEUS"/>
    <property type="match status" value="1"/>
</dbReference>
<feature type="compositionally biased region" description="Basic and acidic residues" evidence="3">
    <location>
        <begin position="1120"/>
        <end position="1167"/>
    </location>
</feature>
<dbReference type="PROSITE" id="PS50800">
    <property type="entry name" value="SAP"/>
    <property type="match status" value="1"/>
</dbReference>
<dbReference type="InterPro" id="IPR032552">
    <property type="entry name" value="RSB_motif"/>
</dbReference>
<name>A0A4Y7M9Y0_9CRUS</name>
<dbReference type="InterPro" id="IPR052793">
    <property type="entry name" value="EJC-associated_protein"/>
</dbReference>
<dbReference type="InterPro" id="IPR000504">
    <property type="entry name" value="RRM_dom"/>
</dbReference>
<feature type="compositionally biased region" description="Basic and acidic residues" evidence="3">
    <location>
        <begin position="93"/>
        <end position="109"/>
    </location>
</feature>
<dbReference type="Pfam" id="PF16294">
    <property type="entry name" value="RSB_motif"/>
    <property type="match status" value="1"/>
</dbReference>
<dbReference type="EMBL" id="LR007074">
    <property type="protein sequence ID" value="SVE76693.1"/>
    <property type="molecule type" value="mRNA"/>
</dbReference>
<feature type="compositionally biased region" description="Low complexity" evidence="3">
    <location>
        <begin position="1177"/>
        <end position="1187"/>
    </location>
</feature>
<feature type="compositionally biased region" description="Acidic residues" evidence="3">
    <location>
        <begin position="310"/>
        <end position="321"/>
    </location>
</feature>
<dbReference type="Gene3D" id="1.10.720.30">
    <property type="entry name" value="SAP domain"/>
    <property type="match status" value="1"/>
</dbReference>
<feature type="compositionally biased region" description="Basic and acidic residues" evidence="3">
    <location>
        <begin position="719"/>
        <end position="728"/>
    </location>
</feature>
<feature type="compositionally biased region" description="Basic residues" evidence="3">
    <location>
        <begin position="130"/>
        <end position="139"/>
    </location>
</feature>
<dbReference type="SUPFAM" id="SSF68906">
    <property type="entry name" value="SAP domain"/>
    <property type="match status" value="1"/>
</dbReference>
<feature type="compositionally biased region" description="Basic and acidic residues" evidence="3">
    <location>
        <begin position="352"/>
        <end position="374"/>
    </location>
</feature>
<feature type="domain" description="RRM" evidence="4">
    <location>
        <begin position="917"/>
        <end position="994"/>
    </location>
</feature>
<feature type="domain" description="SAP" evidence="5">
    <location>
        <begin position="16"/>
        <end position="50"/>
    </location>
</feature>
<dbReference type="SUPFAM" id="SSF54928">
    <property type="entry name" value="RNA-binding domain, RBD"/>
    <property type="match status" value="1"/>
</dbReference>
<evidence type="ECO:0000259" key="4">
    <source>
        <dbReference type="PROSITE" id="PS50102"/>
    </source>
</evidence>
<evidence type="ECO:0000256" key="3">
    <source>
        <dbReference type="SAM" id="MobiDB-lite"/>
    </source>
</evidence>
<evidence type="ECO:0000256" key="2">
    <source>
        <dbReference type="PROSITE-ProRule" id="PRU00176"/>
    </source>
</evidence>
<reference evidence="6" key="1">
    <citation type="submission" date="2018-08" db="EMBL/GenBank/DDBJ databases">
        <authorList>
            <person name="Cornetti L."/>
        </authorList>
    </citation>
    <scope>NUCLEOTIDE SEQUENCE</scope>
    <source>
        <strain evidence="6">FI-G-95-1_INB4-1</strain>
    </source>
</reference>
<feature type="compositionally biased region" description="Basic and acidic residues" evidence="3">
    <location>
        <begin position="566"/>
        <end position="646"/>
    </location>
</feature>
<feature type="compositionally biased region" description="Acidic residues" evidence="3">
    <location>
        <begin position="110"/>
        <end position="123"/>
    </location>
</feature>
<dbReference type="CDD" id="cd12432">
    <property type="entry name" value="RRM_ACINU"/>
    <property type="match status" value="1"/>
</dbReference>
<feature type="compositionally biased region" description="Low complexity" evidence="3">
    <location>
        <begin position="730"/>
        <end position="740"/>
    </location>
</feature>
<feature type="compositionally biased region" description="Basic and acidic residues" evidence="3">
    <location>
        <begin position="170"/>
        <end position="183"/>
    </location>
</feature>
<protein>
    <submittedName>
        <fullName evidence="6">EOG090X0F73</fullName>
    </submittedName>
</protein>
<feature type="compositionally biased region" description="Polar residues" evidence="3">
    <location>
        <begin position="159"/>
        <end position="169"/>
    </location>
</feature>
<dbReference type="Pfam" id="PF02037">
    <property type="entry name" value="SAP"/>
    <property type="match status" value="1"/>
</dbReference>
<feature type="compositionally biased region" description="Acidic residues" evidence="3">
    <location>
        <begin position="681"/>
        <end position="704"/>
    </location>
</feature>
<feature type="compositionally biased region" description="Basic residues" evidence="3">
    <location>
        <begin position="1188"/>
        <end position="1200"/>
    </location>
</feature>
<dbReference type="InterPro" id="IPR003034">
    <property type="entry name" value="SAP_dom"/>
</dbReference>
<dbReference type="Gene3D" id="3.30.70.330">
    <property type="match status" value="1"/>
</dbReference>
<feature type="compositionally biased region" description="Basic and acidic residues" evidence="3">
    <location>
        <begin position="256"/>
        <end position="276"/>
    </location>
</feature>
<feature type="region of interest" description="Disordered" evidence="3">
    <location>
        <begin position="530"/>
        <end position="809"/>
    </location>
</feature>
<feature type="compositionally biased region" description="Basic and acidic residues" evidence="3">
    <location>
        <begin position="1046"/>
        <end position="1058"/>
    </location>
</feature>
<dbReference type="PANTHER" id="PTHR46589:SF1">
    <property type="entry name" value="APOPTOTIC CHROMATIN CONDENSATION INDUCER IN THE NUCLEUS"/>
    <property type="match status" value="1"/>
</dbReference>
<dbReference type="GO" id="GO:0071011">
    <property type="term" value="C:precatalytic spliceosome"/>
    <property type="evidence" value="ECO:0007669"/>
    <property type="project" value="TreeGrafter"/>
</dbReference>